<dbReference type="EMBL" id="MU157850">
    <property type="protein sequence ID" value="KAF9528852.1"/>
    <property type="molecule type" value="Genomic_DNA"/>
</dbReference>
<evidence type="ECO:0000313" key="4">
    <source>
        <dbReference type="Proteomes" id="UP000807306"/>
    </source>
</evidence>
<accession>A0A9P6EH98</accession>
<dbReference type="Proteomes" id="UP000807306">
    <property type="component" value="Unassembled WGS sequence"/>
</dbReference>
<proteinExistence type="predicted"/>
<feature type="region of interest" description="Disordered" evidence="1">
    <location>
        <begin position="294"/>
        <end position="318"/>
    </location>
</feature>
<organism evidence="3 4">
    <name type="scientific">Crepidotus variabilis</name>
    <dbReference type="NCBI Taxonomy" id="179855"/>
    <lineage>
        <taxon>Eukaryota</taxon>
        <taxon>Fungi</taxon>
        <taxon>Dikarya</taxon>
        <taxon>Basidiomycota</taxon>
        <taxon>Agaricomycotina</taxon>
        <taxon>Agaricomycetes</taxon>
        <taxon>Agaricomycetidae</taxon>
        <taxon>Agaricales</taxon>
        <taxon>Agaricineae</taxon>
        <taxon>Crepidotaceae</taxon>
        <taxon>Crepidotus</taxon>
    </lineage>
</organism>
<feature type="transmembrane region" description="Helical" evidence="2">
    <location>
        <begin position="79"/>
        <end position="104"/>
    </location>
</feature>
<reference evidence="3" key="1">
    <citation type="submission" date="2020-11" db="EMBL/GenBank/DDBJ databases">
        <authorList>
            <consortium name="DOE Joint Genome Institute"/>
            <person name="Ahrendt S."/>
            <person name="Riley R."/>
            <person name="Andreopoulos W."/>
            <person name="Labutti K."/>
            <person name="Pangilinan J."/>
            <person name="Ruiz-Duenas F.J."/>
            <person name="Barrasa J.M."/>
            <person name="Sanchez-Garcia M."/>
            <person name="Camarero S."/>
            <person name="Miyauchi S."/>
            <person name="Serrano A."/>
            <person name="Linde D."/>
            <person name="Babiker R."/>
            <person name="Drula E."/>
            <person name="Ayuso-Fernandez I."/>
            <person name="Pacheco R."/>
            <person name="Padilla G."/>
            <person name="Ferreira P."/>
            <person name="Barriuso J."/>
            <person name="Kellner H."/>
            <person name="Castanera R."/>
            <person name="Alfaro M."/>
            <person name="Ramirez L."/>
            <person name="Pisabarro A.G."/>
            <person name="Kuo A."/>
            <person name="Tritt A."/>
            <person name="Lipzen A."/>
            <person name="He G."/>
            <person name="Yan M."/>
            <person name="Ng V."/>
            <person name="Cullen D."/>
            <person name="Martin F."/>
            <person name="Rosso M.-N."/>
            <person name="Henrissat B."/>
            <person name="Hibbett D."/>
            <person name="Martinez A.T."/>
            <person name="Grigoriev I.V."/>
        </authorList>
    </citation>
    <scope>NUCLEOTIDE SEQUENCE</scope>
    <source>
        <strain evidence="3">CBS 506.95</strain>
    </source>
</reference>
<protein>
    <submittedName>
        <fullName evidence="3">Uncharacterized protein</fullName>
    </submittedName>
</protein>
<feature type="compositionally biased region" description="Low complexity" evidence="1">
    <location>
        <begin position="304"/>
        <end position="318"/>
    </location>
</feature>
<dbReference type="OrthoDB" id="2683906at2759"/>
<keyword evidence="4" id="KW-1185">Reference proteome</keyword>
<comment type="caution">
    <text evidence="3">The sequence shown here is derived from an EMBL/GenBank/DDBJ whole genome shotgun (WGS) entry which is preliminary data.</text>
</comment>
<evidence type="ECO:0000256" key="2">
    <source>
        <dbReference type="SAM" id="Phobius"/>
    </source>
</evidence>
<sequence>MSTMTSAQPGDSGSGWIASFHPVATTHTPTDPTNTNAQQIGYDATFSDDGNSLPTDTGSSGSNSGGNSSNGGLATSAALYLYTFLATLVLLLAISAAIVTRSYIIRRRNRRMIEEAIRNGTWVPPPPPDWEGRGRVKVDLSKKPQMWEAFIGEEVSEKEKVQAEYLQNPAGDGQIIINSTWRTGGRWMRWSSIWPFAASYVVPPGSTEASGANVIEAEFSDGGGVLRRRRLRMPVPPPRAMFSRIASALGTSNTPTEAGDMTPKNSIPMNNLYNHRKHLASMTSPTPMKVAVLIKMPTPPSPPNTSRSSSQTASGSNSLLTVPTLSTATHTQHEEEEEVPLPHIELGVAEVILLPRWRPEDDDEESMDEGESDITERTRGSRSLEG</sequence>
<feature type="compositionally biased region" description="Polar residues" evidence="1">
    <location>
        <begin position="1"/>
        <end position="11"/>
    </location>
</feature>
<feature type="region of interest" description="Disordered" evidence="1">
    <location>
        <begin position="1"/>
        <end position="69"/>
    </location>
</feature>
<feature type="compositionally biased region" description="Polar residues" evidence="1">
    <location>
        <begin position="48"/>
        <end position="57"/>
    </location>
</feature>
<keyword evidence="2" id="KW-0812">Transmembrane</keyword>
<keyword evidence="2" id="KW-1133">Transmembrane helix</keyword>
<feature type="compositionally biased region" description="Low complexity" evidence="1">
    <location>
        <begin position="58"/>
        <end position="69"/>
    </location>
</feature>
<evidence type="ECO:0000256" key="1">
    <source>
        <dbReference type="SAM" id="MobiDB-lite"/>
    </source>
</evidence>
<dbReference type="AlphaFoldDB" id="A0A9P6EH98"/>
<feature type="region of interest" description="Disordered" evidence="1">
    <location>
        <begin position="355"/>
        <end position="386"/>
    </location>
</feature>
<feature type="compositionally biased region" description="Acidic residues" evidence="1">
    <location>
        <begin position="360"/>
        <end position="373"/>
    </location>
</feature>
<evidence type="ECO:0000313" key="3">
    <source>
        <dbReference type="EMBL" id="KAF9528852.1"/>
    </source>
</evidence>
<keyword evidence="2" id="KW-0472">Membrane</keyword>
<feature type="compositionally biased region" description="Basic and acidic residues" evidence="1">
    <location>
        <begin position="374"/>
        <end position="386"/>
    </location>
</feature>
<feature type="compositionally biased region" description="Low complexity" evidence="1">
    <location>
        <begin position="25"/>
        <end position="36"/>
    </location>
</feature>
<name>A0A9P6EH98_9AGAR</name>
<gene>
    <name evidence="3" type="ORF">CPB83DRAFT_301078</name>
</gene>